<dbReference type="SFLD" id="SFLDS00029">
    <property type="entry name" value="Radical_SAM"/>
    <property type="match status" value="1"/>
</dbReference>
<reference evidence="8 9" key="1">
    <citation type="journal article" date="2020" name="Front. Microbiol.">
        <title>Single-cell genomics of novel Actinobacteria with the Wood-Ljungdahl pathway discovered in a serpentinizing system.</title>
        <authorList>
            <person name="Merino N."/>
            <person name="Kawai M."/>
            <person name="Boyd E.S."/>
            <person name="Colman D.R."/>
            <person name="McGlynn S.E."/>
            <person name="Nealson K.H."/>
            <person name="Kurokawa K."/>
            <person name="Hongoh Y."/>
        </authorList>
    </citation>
    <scope>NUCLEOTIDE SEQUENCE [LARGE SCALE GENOMIC DNA]</scope>
    <source>
        <strain evidence="8 9">S43</strain>
    </source>
</reference>
<dbReference type="CDD" id="cd01335">
    <property type="entry name" value="Radical_SAM"/>
    <property type="match status" value="1"/>
</dbReference>
<keyword evidence="8" id="KW-0456">Lyase</keyword>
<dbReference type="InterPro" id="IPR034457">
    <property type="entry name" value="Organic_radical-activating"/>
</dbReference>
<keyword evidence="3" id="KW-0949">S-adenosyl-L-methionine</keyword>
<dbReference type="AlphaFoldDB" id="A0A6V8PWF1"/>
<feature type="non-terminal residue" evidence="8">
    <location>
        <position position="1"/>
    </location>
</feature>
<dbReference type="Gene3D" id="3.20.20.70">
    <property type="entry name" value="Aldolase class I"/>
    <property type="match status" value="1"/>
</dbReference>
<accession>A0A6V8PWF1</accession>
<keyword evidence="4" id="KW-0479">Metal-binding</keyword>
<dbReference type="PROSITE" id="PS51918">
    <property type="entry name" value="RADICAL_SAM"/>
    <property type="match status" value="1"/>
</dbReference>
<dbReference type="Pfam" id="PF04055">
    <property type="entry name" value="Radical_SAM"/>
    <property type="match status" value="1"/>
</dbReference>
<evidence type="ECO:0000256" key="3">
    <source>
        <dbReference type="ARBA" id="ARBA00022691"/>
    </source>
</evidence>
<dbReference type="EMBL" id="BLSB01000097">
    <property type="protein sequence ID" value="GFP35406.1"/>
    <property type="molecule type" value="Genomic_DNA"/>
</dbReference>
<organism evidence="8 9">
    <name type="scientific">Candidatus Hakubella thermalkaliphila</name>
    <dbReference type="NCBI Taxonomy" id="2754717"/>
    <lineage>
        <taxon>Bacteria</taxon>
        <taxon>Bacillati</taxon>
        <taxon>Actinomycetota</taxon>
        <taxon>Actinomycetota incertae sedis</taxon>
        <taxon>Candidatus Hakubellales</taxon>
        <taxon>Candidatus Hakubellaceae</taxon>
        <taxon>Candidatus Hakubella</taxon>
    </lineage>
</organism>
<dbReference type="GO" id="GO:0046872">
    <property type="term" value="F:metal ion binding"/>
    <property type="evidence" value="ECO:0007669"/>
    <property type="project" value="UniProtKB-KW"/>
</dbReference>
<feature type="domain" description="Radical SAM core" evidence="7">
    <location>
        <begin position="184"/>
        <end position="398"/>
    </location>
</feature>
<comment type="cofactor">
    <cofactor evidence="1">
        <name>[4Fe-4S] cluster</name>
        <dbReference type="ChEBI" id="CHEBI:49883"/>
    </cofactor>
</comment>
<protein>
    <submittedName>
        <fullName evidence="8">Pyruvate formate lyase activating enzyme</fullName>
    </submittedName>
</protein>
<evidence type="ECO:0000259" key="7">
    <source>
        <dbReference type="PROSITE" id="PS51918"/>
    </source>
</evidence>
<evidence type="ECO:0000313" key="9">
    <source>
        <dbReference type="Proteomes" id="UP000576480"/>
    </source>
</evidence>
<comment type="caution">
    <text evidence="8">The sequence shown here is derived from an EMBL/GenBank/DDBJ whole genome shotgun (WGS) entry which is preliminary data.</text>
</comment>
<dbReference type="Proteomes" id="UP000576480">
    <property type="component" value="Unassembled WGS sequence"/>
</dbReference>
<proteinExistence type="predicted"/>
<dbReference type="GO" id="GO:0016829">
    <property type="term" value="F:lyase activity"/>
    <property type="evidence" value="ECO:0007669"/>
    <property type="project" value="UniProtKB-KW"/>
</dbReference>
<evidence type="ECO:0000256" key="5">
    <source>
        <dbReference type="ARBA" id="ARBA00023004"/>
    </source>
</evidence>
<dbReference type="PANTHER" id="PTHR30352:SF5">
    <property type="entry name" value="PYRUVATE FORMATE-LYASE 1-ACTIVATING ENZYME"/>
    <property type="match status" value="1"/>
</dbReference>
<dbReference type="InterPro" id="IPR013785">
    <property type="entry name" value="Aldolase_TIM"/>
</dbReference>
<evidence type="ECO:0000256" key="2">
    <source>
        <dbReference type="ARBA" id="ARBA00022485"/>
    </source>
</evidence>
<gene>
    <name evidence="8" type="ORF">HKBW3S43_01198</name>
</gene>
<evidence type="ECO:0000256" key="6">
    <source>
        <dbReference type="ARBA" id="ARBA00023014"/>
    </source>
</evidence>
<dbReference type="GO" id="GO:0051539">
    <property type="term" value="F:4 iron, 4 sulfur cluster binding"/>
    <property type="evidence" value="ECO:0007669"/>
    <property type="project" value="UniProtKB-KW"/>
</dbReference>
<dbReference type="InterPro" id="IPR058240">
    <property type="entry name" value="rSAM_sf"/>
</dbReference>
<evidence type="ECO:0000256" key="1">
    <source>
        <dbReference type="ARBA" id="ARBA00001966"/>
    </source>
</evidence>
<dbReference type="PANTHER" id="PTHR30352">
    <property type="entry name" value="PYRUVATE FORMATE-LYASE-ACTIVATING ENZYME"/>
    <property type="match status" value="1"/>
</dbReference>
<sequence>DETISKGIAHAPRRTTSHKNCVIFKGIAHAPRRTTSHENCVIIFKGVRVMSSTRHDLSKLARLVAYRKMDRREFLSQALKAGVLATAASIFLTACRRPPVAEVAPEEPTPSFDQQALTEARYYVKMEGETIQCQLCFRRCTISEGERGYCGVRENREGTLYTLVYGRPCSITEGSPIEKLPLYHVLPGSARLNLATAGCNFKCSFCHNWQIAARTPEEVISFDLSPEEVVERAIENNLQFIAFTYTEPTVFYEYMYDVSKLAKEKGLRTLLNTNGAMNPEPLRQLLKYIDAGNVDLKAFTAEFYQVTSFSELEPVLTTLKIIKEEGVWFEITNLVIPTLNDDMGKIREMCIWVRDNLGKDVPLHFSRFFPAYKLTRLPPTPIETLEQARAIALEVGLEYVTIGNVPGHEANSTFCPNCGETLIKRVHFSVLANHIEDGKCKFCGYQIPGVWA</sequence>
<evidence type="ECO:0000313" key="8">
    <source>
        <dbReference type="EMBL" id="GFP35406.1"/>
    </source>
</evidence>
<keyword evidence="6" id="KW-0411">Iron-sulfur</keyword>
<dbReference type="SFLD" id="SFLDG01101">
    <property type="entry name" value="Uncharacterised_Radical_SAM_Su"/>
    <property type="match status" value="1"/>
</dbReference>
<keyword evidence="2" id="KW-0004">4Fe-4S</keyword>
<dbReference type="InterPro" id="IPR027596">
    <property type="entry name" value="AmmeMemoSam_rS"/>
</dbReference>
<name>A0A6V8PWF1_9ACTN</name>
<evidence type="ECO:0000256" key="4">
    <source>
        <dbReference type="ARBA" id="ARBA00022723"/>
    </source>
</evidence>
<dbReference type="InterPro" id="IPR007197">
    <property type="entry name" value="rSAM"/>
</dbReference>
<keyword evidence="5" id="KW-0408">Iron</keyword>
<dbReference type="SUPFAM" id="SSF102114">
    <property type="entry name" value="Radical SAM enzymes"/>
    <property type="match status" value="1"/>
</dbReference>
<dbReference type="NCBIfam" id="TIGR04337">
    <property type="entry name" value="AmmeMemoSam_rS"/>
    <property type="match status" value="1"/>
</dbReference>
<keyword evidence="8" id="KW-0670">Pyruvate</keyword>